<evidence type="ECO:0000259" key="2">
    <source>
        <dbReference type="Pfam" id="PF00534"/>
    </source>
</evidence>
<dbReference type="Gene3D" id="3.40.50.2000">
    <property type="entry name" value="Glycogen Phosphorylase B"/>
    <property type="match status" value="1"/>
</dbReference>
<keyword evidence="1" id="KW-0808">Transferase</keyword>
<dbReference type="Pfam" id="PF00534">
    <property type="entry name" value="Glycos_transf_1"/>
    <property type="match status" value="1"/>
</dbReference>
<accession>A0A382CA37</accession>
<name>A0A382CA37_9ZZZZ</name>
<proteinExistence type="predicted"/>
<reference evidence="3" key="1">
    <citation type="submission" date="2018-05" db="EMBL/GenBank/DDBJ databases">
        <authorList>
            <person name="Lanie J.A."/>
            <person name="Ng W.-L."/>
            <person name="Kazmierczak K.M."/>
            <person name="Andrzejewski T.M."/>
            <person name="Davidsen T.M."/>
            <person name="Wayne K.J."/>
            <person name="Tettelin H."/>
            <person name="Glass J.I."/>
            <person name="Rusch D."/>
            <person name="Podicherti R."/>
            <person name="Tsui H.-C.T."/>
            <person name="Winkler M.E."/>
        </authorList>
    </citation>
    <scope>NUCLEOTIDE SEQUENCE</scope>
</reference>
<dbReference type="PANTHER" id="PTHR46401:SF2">
    <property type="entry name" value="GLYCOSYLTRANSFERASE WBBK-RELATED"/>
    <property type="match status" value="1"/>
</dbReference>
<protein>
    <recommendedName>
        <fullName evidence="2">Glycosyl transferase family 1 domain-containing protein</fullName>
    </recommendedName>
</protein>
<dbReference type="PANTHER" id="PTHR46401">
    <property type="entry name" value="GLYCOSYLTRANSFERASE WBBK-RELATED"/>
    <property type="match status" value="1"/>
</dbReference>
<dbReference type="EMBL" id="UINC01033533">
    <property type="protein sequence ID" value="SVB22978.1"/>
    <property type="molecule type" value="Genomic_DNA"/>
</dbReference>
<dbReference type="InterPro" id="IPR001296">
    <property type="entry name" value="Glyco_trans_1"/>
</dbReference>
<organism evidence="3">
    <name type="scientific">marine metagenome</name>
    <dbReference type="NCBI Taxonomy" id="408172"/>
    <lineage>
        <taxon>unclassified sequences</taxon>
        <taxon>metagenomes</taxon>
        <taxon>ecological metagenomes</taxon>
    </lineage>
</organism>
<evidence type="ECO:0000313" key="3">
    <source>
        <dbReference type="EMBL" id="SVB22978.1"/>
    </source>
</evidence>
<evidence type="ECO:0000256" key="1">
    <source>
        <dbReference type="ARBA" id="ARBA00022679"/>
    </source>
</evidence>
<dbReference type="SUPFAM" id="SSF53756">
    <property type="entry name" value="UDP-Glycosyltransferase/glycogen phosphorylase"/>
    <property type="match status" value="1"/>
</dbReference>
<sequence length="331" mass="38813">MTLKIDFGESDFAPEETPKAAGGTELMQKWLFSRINPELKNYFQWVASRKRKLEDKPRLFWAHDLAQDPEVAFLKEHKNMLDFEKVIFVSNWQQYQYGVYLGVPYDHGVVIQHAIEPIPEHEKPKDKISCVYMSTPHRGLEVLLGAWKHLKENNKSEEVQSAELNIFSSFKLYDRPHMDEQYRHVYKAAQEMDGVNYHGTVSNDQIREELTKNHIMAYPSVYMETACISVMEAMSAKCMVVCPNLGALPETCANFAWMYGYEPAPEKHIAVHSHILGRAIESYRKDETEILLSLQKTYFDTFYNWDMRMNQWNQFLESIKMRIEMEKDDTT</sequence>
<dbReference type="AlphaFoldDB" id="A0A382CA37"/>
<gene>
    <name evidence="3" type="ORF">METZ01_LOCUS175832</name>
</gene>
<dbReference type="GO" id="GO:0016757">
    <property type="term" value="F:glycosyltransferase activity"/>
    <property type="evidence" value="ECO:0007669"/>
    <property type="project" value="InterPro"/>
</dbReference>
<feature type="domain" description="Glycosyl transferase family 1" evidence="2">
    <location>
        <begin position="121"/>
        <end position="255"/>
    </location>
</feature>